<feature type="region of interest" description="Disordered" evidence="7">
    <location>
        <begin position="149"/>
        <end position="190"/>
    </location>
</feature>
<feature type="region of interest" description="Disordered" evidence="7">
    <location>
        <begin position="1"/>
        <end position="42"/>
    </location>
</feature>
<evidence type="ECO:0000256" key="7">
    <source>
        <dbReference type="SAM" id="MobiDB-lite"/>
    </source>
</evidence>
<dbReference type="RefSeq" id="WP_182997237.1">
    <property type="nucleotide sequence ID" value="NZ_JABEQJ010000010.1"/>
</dbReference>
<evidence type="ECO:0000256" key="2">
    <source>
        <dbReference type="ARBA" id="ARBA00010961"/>
    </source>
</evidence>
<keyword evidence="4 6" id="KW-0238">DNA-binding</keyword>
<keyword evidence="3 6" id="KW-0815">Transposition</keyword>
<dbReference type="EMBL" id="JABEQJ010000010">
    <property type="protein sequence ID" value="MBB2160372.1"/>
    <property type="molecule type" value="Genomic_DNA"/>
</dbReference>
<dbReference type="GO" id="GO:0004803">
    <property type="term" value="F:transposase activity"/>
    <property type="evidence" value="ECO:0007669"/>
    <property type="project" value="UniProtKB-UniRule"/>
</dbReference>
<feature type="compositionally biased region" description="Basic and acidic residues" evidence="7">
    <location>
        <begin position="207"/>
        <end position="217"/>
    </location>
</feature>
<feature type="compositionally biased region" description="Pro residues" evidence="7">
    <location>
        <begin position="74"/>
        <end position="96"/>
    </location>
</feature>
<evidence type="ECO:0000313" key="9">
    <source>
        <dbReference type="Proteomes" id="UP000589085"/>
    </source>
</evidence>
<feature type="region of interest" description="Disordered" evidence="7">
    <location>
        <begin position="59"/>
        <end position="132"/>
    </location>
</feature>
<evidence type="ECO:0000256" key="6">
    <source>
        <dbReference type="RuleBase" id="RU365089"/>
    </source>
</evidence>
<dbReference type="Proteomes" id="UP000589085">
    <property type="component" value="Unassembled WGS sequence"/>
</dbReference>
<dbReference type="PANTHER" id="PTHR33217">
    <property type="entry name" value="TRANSPOSASE FOR INSERTION SEQUENCE ELEMENT IS1081"/>
    <property type="match status" value="1"/>
</dbReference>
<gene>
    <name evidence="8" type="ORF">HLH48_09330</name>
</gene>
<evidence type="ECO:0000256" key="3">
    <source>
        <dbReference type="ARBA" id="ARBA00022578"/>
    </source>
</evidence>
<proteinExistence type="inferred from homology"/>
<feature type="compositionally biased region" description="Low complexity" evidence="7">
    <location>
        <begin position="97"/>
        <end position="107"/>
    </location>
</feature>
<dbReference type="GO" id="GO:0003677">
    <property type="term" value="F:DNA binding"/>
    <property type="evidence" value="ECO:0007669"/>
    <property type="project" value="UniProtKB-UniRule"/>
</dbReference>
<keyword evidence="6" id="KW-0814">Transposable element</keyword>
<comment type="function">
    <text evidence="1 6">Required for the transposition of the insertion element.</text>
</comment>
<evidence type="ECO:0000256" key="4">
    <source>
        <dbReference type="ARBA" id="ARBA00023125"/>
    </source>
</evidence>
<accession>A0A7W4ICS3</accession>
<evidence type="ECO:0000256" key="5">
    <source>
        <dbReference type="ARBA" id="ARBA00023172"/>
    </source>
</evidence>
<name>A0A7W4ICS3_9PROT</name>
<comment type="similarity">
    <text evidence="2 6">Belongs to the transposase mutator family.</text>
</comment>
<organism evidence="8 9">
    <name type="scientific">Gluconacetobacter sacchari</name>
    <dbReference type="NCBI Taxonomy" id="92759"/>
    <lineage>
        <taxon>Bacteria</taxon>
        <taxon>Pseudomonadati</taxon>
        <taxon>Pseudomonadota</taxon>
        <taxon>Alphaproteobacteria</taxon>
        <taxon>Acetobacterales</taxon>
        <taxon>Acetobacteraceae</taxon>
        <taxon>Gluconacetobacter</taxon>
    </lineage>
</organism>
<protein>
    <recommendedName>
        <fullName evidence="6">Mutator family transposase</fullName>
    </recommendedName>
</protein>
<dbReference type="Pfam" id="PF00872">
    <property type="entry name" value="Transposase_mut"/>
    <property type="match status" value="1"/>
</dbReference>
<keyword evidence="5 6" id="KW-0233">DNA recombination</keyword>
<dbReference type="InterPro" id="IPR001207">
    <property type="entry name" value="Transposase_mutator"/>
</dbReference>
<comment type="caution">
    <text evidence="8">The sequence shown here is derived from an EMBL/GenBank/DDBJ whole genome shotgun (WGS) entry which is preliminary data.</text>
</comment>
<feature type="region of interest" description="Disordered" evidence="7">
    <location>
        <begin position="202"/>
        <end position="238"/>
    </location>
</feature>
<evidence type="ECO:0000256" key="1">
    <source>
        <dbReference type="ARBA" id="ARBA00002190"/>
    </source>
</evidence>
<dbReference type="AlphaFoldDB" id="A0A7W4ICS3"/>
<reference evidence="8 9" key="1">
    <citation type="submission" date="2020-04" db="EMBL/GenBank/DDBJ databases">
        <title>Description of novel Gluconacetobacter.</title>
        <authorList>
            <person name="Sombolestani A."/>
        </authorList>
    </citation>
    <scope>NUCLEOTIDE SEQUENCE [LARGE SCALE GENOMIC DNA]</scope>
    <source>
        <strain evidence="8 9">LMG 19747</strain>
    </source>
</reference>
<dbReference type="GO" id="GO:0006313">
    <property type="term" value="P:DNA transposition"/>
    <property type="evidence" value="ECO:0007669"/>
    <property type="project" value="UniProtKB-UniRule"/>
</dbReference>
<sequence length="428" mass="44604">MIRIDPVQPDPAPPAFAGTESGASPSGGGSDQAPAPDDGDTVTLSADALIALAILSAEAESDPAAPPGALLPGLPLPGMPAPGPETAPAPATPPLPAAHLPPATDTAFASTPPLGGGENVPPPANWERAYQRTLFSAPVDSRAAARIGERISTDHTGNPPPIPSDQTATDAHPDPANIPPPASLAPSTQSLPGVDERMAAMYAPPPGRREMPDHTPETDDEDATEAERPGRTAPTPRDALAPWHRRRLDALYPVIVFTTLRVGVRDDSVIRDRTAHLALAMHLDGTLDLLGLWIGRHEGATGPGRHIMESLKRRGVEDILMAVTDGPDGLADAVRVAFPQAAIHPSLDHLPHHPPDIAALNDHEAPGEKAASAAESAWGRRLLSARRAIEALHALLGRAIHARGPFASDEAALAFLYLKARTAEKTSP</sequence>
<evidence type="ECO:0000313" key="8">
    <source>
        <dbReference type="EMBL" id="MBB2160372.1"/>
    </source>
</evidence>
<dbReference type="PANTHER" id="PTHR33217:SF8">
    <property type="entry name" value="MUTATOR FAMILY TRANSPOSASE"/>
    <property type="match status" value="1"/>
</dbReference>